<feature type="signal peptide" evidence="8">
    <location>
        <begin position="1"/>
        <end position="28"/>
    </location>
</feature>
<evidence type="ECO:0000256" key="3">
    <source>
        <dbReference type="ARBA" id="ARBA00022729"/>
    </source>
</evidence>
<evidence type="ECO:0000256" key="4">
    <source>
        <dbReference type="ARBA" id="ARBA00022801"/>
    </source>
</evidence>
<accession>A0ABV9G1K2</accession>
<dbReference type="PANTHER" id="PTHR42061:SF6">
    <property type="entry name" value="ENDO-CHITOSANASE"/>
    <property type="match status" value="1"/>
</dbReference>
<sequence length="238" mass="24562">MCIRHAALAAAAGSALLAAAALPSEALADPNPLGAASNDFASYEGTVSASDLLAKVNGCSQISNGGYRTDEEAPENIPVCAMNGAVFWQADLDIDCDGQPTDRCNDATDPWFQAETSFQQSDGAHLSAETLPYIVVPSPSGIWDYGSSRIMDGTVAAVIYGDRVQYAVVGDTGPTGIIGEASYATAEALGINPDPMSGGVESGVTYILFENSRVSAIESQSGAVTLGEALARDFLQNN</sequence>
<keyword evidence="2" id="KW-0964">Secreted</keyword>
<proteinExistence type="predicted"/>
<reference evidence="10" key="1">
    <citation type="journal article" date="2019" name="Int. J. Syst. Evol. Microbiol.">
        <title>The Global Catalogue of Microorganisms (GCM) 10K type strain sequencing project: providing services to taxonomists for standard genome sequencing and annotation.</title>
        <authorList>
            <consortium name="The Broad Institute Genomics Platform"/>
            <consortium name="The Broad Institute Genome Sequencing Center for Infectious Disease"/>
            <person name="Wu L."/>
            <person name="Ma J."/>
        </authorList>
    </citation>
    <scope>NUCLEOTIDE SEQUENCE [LARGE SCALE GENOMIC DNA]</scope>
    <source>
        <strain evidence="10">CGMCC 4.7139</strain>
    </source>
</reference>
<dbReference type="EMBL" id="JBHSFE010000005">
    <property type="protein sequence ID" value="MFC4606935.1"/>
    <property type="molecule type" value="Genomic_DNA"/>
</dbReference>
<evidence type="ECO:0000256" key="5">
    <source>
        <dbReference type="ARBA" id="ARBA00023277"/>
    </source>
</evidence>
<keyword evidence="5" id="KW-0119">Carbohydrate metabolism</keyword>
<keyword evidence="6" id="KW-0326">Glycosidase</keyword>
<comment type="subcellular location">
    <subcellularLocation>
        <location evidence="1">Secreted</location>
    </subcellularLocation>
</comment>
<keyword evidence="4 9" id="KW-0378">Hydrolase</keyword>
<gene>
    <name evidence="9" type="ORF">ACFO9E_03735</name>
</gene>
<dbReference type="RefSeq" id="WP_381191590.1">
    <property type="nucleotide sequence ID" value="NZ_JBHSFE010000005.1"/>
</dbReference>
<comment type="caution">
    <text evidence="9">The sequence shown here is derived from an EMBL/GenBank/DDBJ whole genome shotgun (WGS) entry which is preliminary data.</text>
</comment>
<dbReference type="Proteomes" id="UP001595993">
    <property type="component" value="Unassembled WGS sequence"/>
</dbReference>
<keyword evidence="3 8" id="KW-0732">Signal</keyword>
<feature type="chain" id="PRO_5047264333" evidence="8">
    <location>
        <begin position="29"/>
        <end position="238"/>
    </location>
</feature>
<protein>
    <submittedName>
        <fullName evidence="9">Glycoside hydrolase family 75 protein</fullName>
    </submittedName>
</protein>
<evidence type="ECO:0000256" key="8">
    <source>
        <dbReference type="SAM" id="SignalP"/>
    </source>
</evidence>
<dbReference type="InterPro" id="IPR009939">
    <property type="entry name" value="Chitosanase_fungal"/>
</dbReference>
<keyword evidence="7" id="KW-0624">Polysaccharide degradation</keyword>
<keyword evidence="10" id="KW-1185">Reference proteome</keyword>
<organism evidence="9 10">
    <name type="scientific">Streptomyces maoxianensis</name>
    <dbReference type="NCBI Taxonomy" id="1459942"/>
    <lineage>
        <taxon>Bacteria</taxon>
        <taxon>Bacillati</taxon>
        <taxon>Actinomycetota</taxon>
        <taxon>Actinomycetes</taxon>
        <taxon>Kitasatosporales</taxon>
        <taxon>Streptomycetaceae</taxon>
        <taxon>Streptomyces</taxon>
    </lineage>
</organism>
<name>A0ABV9G1K2_9ACTN</name>
<evidence type="ECO:0000313" key="9">
    <source>
        <dbReference type="EMBL" id="MFC4606935.1"/>
    </source>
</evidence>
<dbReference type="GO" id="GO:0016787">
    <property type="term" value="F:hydrolase activity"/>
    <property type="evidence" value="ECO:0007669"/>
    <property type="project" value="UniProtKB-KW"/>
</dbReference>
<evidence type="ECO:0000256" key="6">
    <source>
        <dbReference type="ARBA" id="ARBA00023295"/>
    </source>
</evidence>
<evidence type="ECO:0000256" key="2">
    <source>
        <dbReference type="ARBA" id="ARBA00022525"/>
    </source>
</evidence>
<dbReference type="Pfam" id="PF07335">
    <property type="entry name" value="Glyco_hydro_75"/>
    <property type="match status" value="1"/>
</dbReference>
<dbReference type="PANTHER" id="PTHR42061">
    <property type="entry name" value="ENDO-CHITOSANASE"/>
    <property type="match status" value="1"/>
</dbReference>
<evidence type="ECO:0000313" key="10">
    <source>
        <dbReference type="Proteomes" id="UP001595993"/>
    </source>
</evidence>
<evidence type="ECO:0000256" key="1">
    <source>
        <dbReference type="ARBA" id="ARBA00004613"/>
    </source>
</evidence>
<evidence type="ECO:0000256" key="7">
    <source>
        <dbReference type="ARBA" id="ARBA00023326"/>
    </source>
</evidence>